<feature type="compositionally biased region" description="Low complexity" evidence="3">
    <location>
        <begin position="160"/>
        <end position="171"/>
    </location>
</feature>
<feature type="compositionally biased region" description="Basic and acidic residues" evidence="3">
    <location>
        <begin position="757"/>
        <end position="779"/>
    </location>
</feature>
<keyword evidence="6" id="KW-1185">Reference proteome</keyword>
<dbReference type="Pfam" id="PF00169">
    <property type="entry name" value="PH"/>
    <property type="match status" value="1"/>
</dbReference>
<dbReference type="PANTHER" id="PTHR36100:SF1">
    <property type="entry name" value="BUD SITE SELECTION PROTEIN 4"/>
    <property type="match status" value="1"/>
</dbReference>
<feature type="compositionally biased region" description="Basic and acidic residues" evidence="3">
    <location>
        <begin position="300"/>
        <end position="316"/>
    </location>
</feature>
<gene>
    <name evidence="5" type="ORF">TRAPUB_7257</name>
</gene>
<feature type="compositionally biased region" description="Basic and acidic residues" evidence="3">
    <location>
        <begin position="503"/>
        <end position="515"/>
    </location>
</feature>
<protein>
    <submittedName>
        <fullName evidence="5">Septin ring organizing protein mid2</fullName>
    </submittedName>
</protein>
<organism evidence="5 6">
    <name type="scientific">Trametes pubescens</name>
    <name type="common">White-rot fungus</name>
    <dbReference type="NCBI Taxonomy" id="154538"/>
    <lineage>
        <taxon>Eukaryota</taxon>
        <taxon>Fungi</taxon>
        <taxon>Dikarya</taxon>
        <taxon>Basidiomycota</taxon>
        <taxon>Agaricomycotina</taxon>
        <taxon>Agaricomycetes</taxon>
        <taxon>Polyporales</taxon>
        <taxon>Polyporaceae</taxon>
        <taxon>Trametes</taxon>
    </lineage>
</organism>
<feature type="region of interest" description="Disordered" evidence="3">
    <location>
        <begin position="215"/>
        <end position="336"/>
    </location>
</feature>
<feature type="region of interest" description="Disordered" evidence="3">
    <location>
        <begin position="1330"/>
        <end position="1354"/>
    </location>
</feature>
<dbReference type="InterPro" id="IPR011993">
    <property type="entry name" value="PH-like_dom_sf"/>
</dbReference>
<evidence type="ECO:0000313" key="6">
    <source>
        <dbReference type="Proteomes" id="UP000184267"/>
    </source>
</evidence>
<sequence>MSAAHPLRERVQSNSPEPHPPRPTTPLRITKQRDSPQPDSPREHQSPRRKPAPVLARRSSSSYKHVRENNLVTKSPFRSLLPQPSPRRVSGEKRPRPVSMVDQAENEHPLGFKRRQSKAFQGLLQKEPVTKSPFLRGSDSTPPDDDPPPVPPKPRPATIAQSSAPSPARPSLVTRRLHGPRDAGGRRQRRKTVTWDPRCDVLEFDVAENEHQDVYYSEDDYGLPSDEEMQDSFDIVDDSIVGHIDSMIEDTRPHTPPRPEDEQDAALLPPSPSPAKIRSAPQEHSEPPGDADDLPDDPSFIDHLKDEPPPFSKDESFQSIRSNDSDSLDPSNLSIGHSEVSLTNLDLVDADMPADDSIISSSSFVPQADSSPAGLLRSRSPPTQEPSFERGHSRDRSFEARSTPCINASRYNSPRPGSATGSRSGSPFHQLFRPASTSSLGSVGRRGSPFITPEGVQQRLQRKSQEALFSSARSASGSPAPSLSLGKSRVECGDGQPTSIVQDAREENTEADTSHATEPASELPTSTSTTFTRPPPQTHRRVANPALPPMMARGQNPTYDGVLSIDPEPQPIDPPRATLATRAHSIDVDAHMDAKRAFEGLELDFEHGFALGDEGMSVSAGLGMRSMVARHADLSPSPNPGFGAAPSPAARESSMHLGDVSALDRLMEDMAQGAQVDPGADLSLLSESEPGERSYASMRVEAVTEGVQAATFALPDIVRDDEEMKIDVEVGGVRPPTPEGGWRAAGESRLQASGKGKGKEREEAPPARDAIRAREELIRAKKREARRLEEGSDLEDEPLLQRKPMPPIGVGSPSIPNLLHPAAAAASGRPTRRRSMSTGDAEDILTRTPGASQRRAAALHQEGLLDITALRGADDPLADSINRELKRLEAPKRSKYHVREHSETIYASADKDPVTHMQGAGDVDAGKAWKSVRRPSDMNEYAKQIKELRAQAGGKAHGKVFVRVTNLRNLQVPLPSQPTVVTCTLNNGIHFVTTPEAAFGQECRIDQEFELIEHSKLEFTLTIKVRRDPHIIAQFKANQPPPVARPPPQPLPPPASKGGAQHKSGGMRSFLGFGSPKKAKAILPPAPAPAPTPPPPQPQFRLQENLARYLKPDGSLARAFISFKDVAPHCDTRLLETAFPLIGQRLELGGGAPKAMQVGEIVLQIFRLPPLQGIPAGQLPQSLEECHRGLSHVRWHKATYQQGTLTQSGGDCATWRRRHFRIIGANMIAFNDVTKRAITTIDLRKAMAVEDDGSPVMSPASGVTARSHYDDDRMYGVERSFRIVFGPGPDQEITFFADTDMEKQRWLEVLRVMIGRIPPNPLWAELLWQQQQDQAKSQPPLPAGTQVPARNPPR</sequence>
<feature type="region of interest" description="Disordered" evidence="3">
    <location>
        <begin position="674"/>
        <end position="697"/>
    </location>
</feature>
<feature type="compositionally biased region" description="Pro residues" evidence="3">
    <location>
        <begin position="1039"/>
        <end position="1055"/>
    </location>
</feature>
<dbReference type="PROSITE" id="PS50003">
    <property type="entry name" value="PH_DOMAIN"/>
    <property type="match status" value="1"/>
</dbReference>
<dbReference type="Proteomes" id="UP000184267">
    <property type="component" value="Unassembled WGS sequence"/>
</dbReference>
<proteinExistence type="predicted"/>
<dbReference type="GO" id="GO:0051301">
    <property type="term" value="P:cell division"/>
    <property type="evidence" value="ECO:0007669"/>
    <property type="project" value="UniProtKB-KW"/>
</dbReference>
<accession>A0A1M2V3Q3</accession>
<feature type="compositionally biased region" description="Acidic residues" evidence="3">
    <location>
        <begin position="216"/>
        <end position="237"/>
    </location>
</feature>
<reference evidence="5 6" key="1">
    <citation type="submission" date="2016-10" db="EMBL/GenBank/DDBJ databases">
        <title>Genome sequence of the basidiomycete white-rot fungus Trametes pubescens.</title>
        <authorList>
            <person name="Makela M.R."/>
            <person name="Granchi Z."/>
            <person name="Peng M."/>
            <person name="De Vries R.P."/>
            <person name="Grigoriev I."/>
            <person name="Riley R."/>
            <person name="Hilden K."/>
        </authorList>
    </citation>
    <scope>NUCLEOTIDE SEQUENCE [LARGE SCALE GENOMIC DNA]</scope>
    <source>
        <strain evidence="5 6">FBCC735</strain>
    </source>
</reference>
<evidence type="ECO:0000256" key="2">
    <source>
        <dbReference type="ARBA" id="ARBA00023306"/>
    </source>
</evidence>
<dbReference type="SUPFAM" id="SSF50729">
    <property type="entry name" value="PH domain-like"/>
    <property type="match status" value="1"/>
</dbReference>
<feature type="region of interest" description="Disordered" evidence="3">
    <location>
        <begin position="635"/>
        <end position="655"/>
    </location>
</feature>
<name>A0A1M2V3Q3_TRAPU</name>
<dbReference type="OrthoDB" id="2123378at2759"/>
<feature type="region of interest" description="Disordered" evidence="3">
    <location>
        <begin position="1037"/>
        <end position="1067"/>
    </location>
</feature>
<feature type="region of interest" description="Disordered" evidence="3">
    <location>
        <begin position="1"/>
        <end position="196"/>
    </location>
</feature>
<dbReference type="OMA" id="VEEMFFS"/>
<feature type="compositionally biased region" description="Polar residues" evidence="3">
    <location>
        <begin position="358"/>
        <end position="370"/>
    </location>
</feature>
<feature type="compositionally biased region" description="Basic and acidic residues" evidence="3">
    <location>
        <begin position="249"/>
        <end position="260"/>
    </location>
</feature>
<feature type="compositionally biased region" description="Basic and acidic residues" evidence="3">
    <location>
        <begin position="387"/>
        <end position="399"/>
    </location>
</feature>
<feature type="compositionally biased region" description="Low complexity" evidence="3">
    <location>
        <begin position="470"/>
        <end position="487"/>
    </location>
</feature>
<dbReference type="InterPro" id="IPR052007">
    <property type="entry name" value="Bud4"/>
</dbReference>
<dbReference type="STRING" id="154538.A0A1M2V3Q3"/>
<comment type="caution">
    <text evidence="5">The sequence shown here is derived from an EMBL/GenBank/DDBJ whole genome shotgun (WGS) entry which is preliminary data.</text>
</comment>
<dbReference type="PANTHER" id="PTHR36100">
    <property type="entry name" value="BUD SITE SELECTION PROTEIN 4"/>
    <property type="match status" value="1"/>
</dbReference>
<evidence type="ECO:0000256" key="3">
    <source>
        <dbReference type="SAM" id="MobiDB-lite"/>
    </source>
</evidence>
<dbReference type="InterPro" id="IPR001849">
    <property type="entry name" value="PH_domain"/>
</dbReference>
<dbReference type="SMART" id="SM00233">
    <property type="entry name" value="PH"/>
    <property type="match status" value="1"/>
</dbReference>
<keyword evidence="1" id="KW-0132">Cell division</keyword>
<dbReference type="GO" id="GO:0005525">
    <property type="term" value="F:GTP binding"/>
    <property type="evidence" value="ECO:0007669"/>
    <property type="project" value="TreeGrafter"/>
</dbReference>
<feature type="domain" description="PH" evidence="4">
    <location>
        <begin position="1198"/>
        <end position="1315"/>
    </location>
</feature>
<dbReference type="EMBL" id="MNAD01001692">
    <property type="protein sequence ID" value="OJT02230.1"/>
    <property type="molecule type" value="Genomic_DNA"/>
</dbReference>
<evidence type="ECO:0000313" key="5">
    <source>
        <dbReference type="EMBL" id="OJT02230.1"/>
    </source>
</evidence>
<feature type="region of interest" description="Disordered" evidence="3">
    <location>
        <begin position="356"/>
        <end position="576"/>
    </location>
</feature>
<dbReference type="Gene3D" id="2.30.29.30">
    <property type="entry name" value="Pleckstrin-homology domain (PH domain)/Phosphotyrosine-binding domain (PTB)"/>
    <property type="match status" value="1"/>
</dbReference>
<keyword evidence="2" id="KW-0131">Cell cycle</keyword>
<feature type="compositionally biased region" description="Basic and acidic residues" evidence="3">
    <location>
        <begin position="1"/>
        <end position="11"/>
    </location>
</feature>
<evidence type="ECO:0000256" key="1">
    <source>
        <dbReference type="ARBA" id="ARBA00022618"/>
    </source>
</evidence>
<feature type="compositionally biased region" description="Basic and acidic residues" evidence="3">
    <location>
        <begin position="31"/>
        <end position="46"/>
    </location>
</feature>
<feature type="region of interest" description="Disordered" evidence="3">
    <location>
        <begin position="728"/>
        <end position="847"/>
    </location>
</feature>
<evidence type="ECO:0000259" key="4">
    <source>
        <dbReference type="PROSITE" id="PS50003"/>
    </source>
</evidence>